<evidence type="ECO:0000313" key="2">
    <source>
        <dbReference type="Proteomes" id="UP001354709"/>
    </source>
</evidence>
<sequence length="73" mass="7967">MIPGFGQELGVMAEQELDALPGPARAPRGVDSGSQPERDACMAQAIGTLREFQRVLIKGRVALTALRFREWIS</sequence>
<dbReference type="RefSeq" id="WP_330809521.1">
    <property type="nucleotide sequence ID" value="NZ_JAZBJO010000009.1"/>
</dbReference>
<comment type="caution">
    <text evidence="1">The sequence shown here is derived from an EMBL/GenBank/DDBJ whole genome shotgun (WGS) entry which is preliminary data.</text>
</comment>
<gene>
    <name evidence="1" type="ORF">V2J94_17515</name>
</gene>
<keyword evidence="2" id="KW-1185">Reference proteome</keyword>
<organism evidence="1 2">
    <name type="scientific">Streptomyces asiaticus subsp. ignotus</name>
    <dbReference type="NCBI Taxonomy" id="3098222"/>
    <lineage>
        <taxon>Bacteria</taxon>
        <taxon>Bacillati</taxon>
        <taxon>Actinomycetota</taxon>
        <taxon>Actinomycetes</taxon>
        <taxon>Kitasatosporales</taxon>
        <taxon>Streptomycetaceae</taxon>
        <taxon>Streptomyces</taxon>
        <taxon>Streptomyces violaceusniger group</taxon>
    </lineage>
</organism>
<dbReference type="EMBL" id="JAZBJO010000009">
    <property type="protein sequence ID" value="MEE4593663.1"/>
    <property type="molecule type" value="Genomic_DNA"/>
</dbReference>
<proteinExistence type="predicted"/>
<protein>
    <submittedName>
        <fullName evidence="1">Uncharacterized protein</fullName>
    </submittedName>
</protein>
<accession>A0ABU7PXU1</accession>
<dbReference type="Proteomes" id="UP001354709">
    <property type="component" value="Unassembled WGS sequence"/>
</dbReference>
<evidence type="ECO:0000313" key="1">
    <source>
        <dbReference type="EMBL" id="MEE4593663.1"/>
    </source>
</evidence>
<name>A0ABU7PXU1_9ACTN</name>
<reference evidence="1 2" key="1">
    <citation type="submission" date="2023-11" db="EMBL/GenBank/DDBJ databases">
        <title>30 novel species of actinomycetes from the DSMZ collection.</title>
        <authorList>
            <person name="Nouioui I."/>
        </authorList>
    </citation>
    <scope>NUCLEOTIDE SEQUENCE [LARGE SCALE GENOMIC DNA]</scope>
    <source>
        <strain evidence="1 2">DSM 41524</strain>
    </source>
</reference>